<evidence type="ECO:0000256" key="3">
    <source>
        <dbReference type="ARBA" id="ARBA00022801"/>
    </source>
</evidence>
<dbReference type="InterPro" id="IPR004130">
    <property type="entry name" value="Gpn"/>
</dbReference>
<comment type="similarity">
    <text evidence="1">Belongs to the GPN-loop GTPase family.</text>
</comment>
<evidence type="ECO:0008006" key="8">
    <source>
        <dbReference type="Google" id="ProtNLM"/>
    </source>
</evidence>
<keyword evidence="4" id="KW-0342">GTP-binding</keyword>
<dbReference type="PRINTS" id="PR00449">
    <property type="entry name" value="RASTRNSFRMNG"/>
</dbReference>
<dbReference type="Gene3D" id="3.40.50.300">
    <property type="entry name" value="P-loop containing nucleotide triphosphate hydrolases"/>
    <property type="match status" value="1"/>
</dbReference>
<protein>
    <recommendedName>
        <fullName evidence="8">ATP-binding protein</fullName>
    </recommendedName>
</protein>
<dbReference type="InterPro" id="IPR027417">
    <property type="entry name" value="P-loop_NTPase"/>
</dbReference>
<dbReference type="STRING" id="446468.Ndas_1141"/>
<organism evidence="6 7">
    <name type="scientific">Nocardiopsis dassonvillei (strain ATCC 23218 / DSM 43111 / CIP 107115 / JCM 7437 / KCTC 9190 / NBRC 14626 / NCTC 10488 / NRRL B-5397 / IMRU 509)</name>
    <name type="common">Actinomadura dassonvillei</name>
    <dbReference type="NCBI Taxonomy" id="446468"/>
    <lineage>
        <taxon>Bacteria</taxon>
        <taxon>Bacillati</taxon>
        <taxon>Actinomycetota</taxon>
        <taxon>Actinomycetes</taxon>
        <taxon>Streptosporangiales</taxon>
        <taxon>Nocardiopsidaceae</taxon>
        <taxon>Nocardiopsis</taxon>
    </lineage>
</organism>
<dbReference type="SUPFAM" id="SSF52540">
    <property type="entry name" value="P-loop containing nucleoside triphosphate hydrolases"/>
    <property type="match status" value="1"/>
</dbReference>
<accession>D7B1W1</accession>
<gene>
    <name evidence="6" type="ordered locus">Ndas_1141</name>
</gene>
<proteinExistence type="inferred from homology"/>
<keyword evidence="7" id="KW-1185">Reference proteome</keyword>
<dbReference type="EMBL" id="CP002040">
    <property type="protein sequence ID" value="ADH66582.1"/>
    <property type="molecule type" value="Genomic_DNA"/>
</dbReference>
<reference evidence="6 7" key="1">
    <citation type="journal article" date="2010" name="Stand. Genomic Sci.">
        <title>Complete genome sequence of Nocardiopsis dassonvillei type strain (IMRU 509).</title>
        <authorList>
            <person name="Sun H."/>
            <person name="Lapidus A."/>
            <person name="Nolan M."/>
            <person name="Lucas S."/>
            <person name="Del Rio T.G."/>
            <person name="Tice H."/>
            <person name="Cheng J.F."/>
            <person name="Tapia R."/>
            <person name="Han C."/>
            <person name="Goodwin L."/>
            <person name="Pitluck S."/>
            <person name="Pagani I."/>
            <person name="Ivanova N."/>
            <person name="Mavromatis K."/>
            <person name="Mikhailova N."/>
            <person name="Pati A."/>
            <person name="Chen A."/>
            <person name="Palaniappan K."/>
            <person name="Land M."/>
            <person name="Hauser L."/>
            <person name="Chang Y.J."/>
            <person name="Jeffries C.D."/>
            <person name="Djao O.D."/>
            <person name="Rohde M."/>
            <person name="Sikorski J."/>
            <person name="Goker M."/>
            <person name="Woyke T."/>
            <person name="Bristow J."/>
            <person name="Eisen J.A."/>
            <person name="Markowitz V."/>
            <person name="Hugenholtz P."/>
            <person name="Kyrpides N.C."/>
            <person name="Klenk H.P."/>
        </authorList>
    </citation>
    <scope>NUCLEOTIDE SEQUENCE [LARGE SCALE GENOMIC DNA]</scope>
    <source>
        <strain evidence="7">ATCC 23218 / DSM 43111 / CIP 107115 / JCM 7437 / KCTC 9190 / NBRC 14626 / NCTC 10488 / NRRL B-5397 / IMRU 509</strain>
    </source>
</reference>
<dbReference type="Proteomes" id="UP000002219">
    <property type="component" value="Chromosome 1"/>
</dbReference>
<feature type="region of interest" description="Disordered" evidence="5">
    <location>
        <begin position="200"/>
        <end position="236"/>
    </location>
</feature>
<evidence type="ECO:0000256" key="4">
    <source>
        <dbReference type="ARBA" id="ARBA00023134"/>
    </source>
</evidence>
<dbReference type="AlphaFoldDB" id="D7B1W1"/>
<sequence length="236" mass="25303">MPSNASERPAGPHRAPLAATADNALKIVVVGGFGVGKTTLVDSVSETRPVRTEEVMTRAGVGIDDLSAVRDKRTTTVAFDFGRITVDERRVLYLFGAPGQKRFWFLWNQLFEGSLGAVVLVDTDRIRDSWYAVDRLEHHRTPFVVAVNRFGPGPALPEVRRALDLSGRVPVVDCDARSRESSRDVLITLVQHVSGPVAGYPSAPTTAFAPGSGRESAPAPMSGSASAPAPPQEETT</sequence>
<dbReference type="eggNOG" id="COG2229">
    <property type="taxonomic scope" value="Bacteria"/>
</dbReference>
<dbReference type="CDD" id="cd00882">
    <property type="entry name" value="Ras_like_GTPase"/>
    <property type="match status" value="1"/>
</dbReference>
<dbReference type="PANTHER" id="PTHR42708:SF1">
    <property type="entry name" value="GLIDING MOTILITY PROTEIN MGLA"/>
    <property type="match status" value="1"/>
</dbReference>
<dbReference type="OrthoDB" id="4303541at2"/>
<evidence type="ECO:0000256" key="2">
    <source>
        <dbReference type="ARBA" id="ARBA00022741"/>
    </source>
</evidence>
<name>D7B1W1_NOCDD</name>
<evidence type="ECO:0000313" key="7">
    <source>
        <dbReference type="Proteomes" id="UP000002219"/>
    </source>
</evidence>
<dbReference type="InterPro" id="IPR052705">
    <property type="entry name" value="Gliding_Motility_GTPase"/>
</dbReference>
<dbReference type="Pfam" id="PF03029">
    <property type="entry name" value="ATP_bind_1"/>
    <property type="match status" value="1"/>
</dbReference>
<evidence type="ECO:0000256" key="5">
    <source>
        <dbReference type="SAM" id="MobiDB-lite"/>
    </source>
</evidence>
<dbReference type="RefSeq" id="WP_013152189.1">
    <property type="nucleotide sequence ID" value="NC_014210.1"/>
</dbReference>
<dbReference type="GO" id="GO:0005525">
    <property type="term" value="F:GTP binding"/>
    <property type="evidence" value="ECO:0007669"/>
    <property type="project" value="UniProtKB-KW"/>
</dbReference>
<dbReference type="KEGG" id="nda:Ndas_1141"/>
<evidence type="ECO:0000256" key="1">
    <source>
        <dbReference type="ARBA" id="ARBA00005290"/>
    </source>
</evidence>
<dbReference type="PANTHER" id="PTHR42708">
    <property type="entry name" value="ATP/GTP-BINDING PROTEIN-RELATED"/>
    <property type="match status" value="1"/>
</dbReference>
<dbReference type="HOGENOM" id="CLU_077970_1_0_11"/>
<evidence type="ECO:0000313" key="6">
    <source>
        <dbReference type="EMBL" id="ADH66582.1"/>
    </source>
</evidence>
<dbReference type="GO" id="GO:0016787">
    <property type="term" value="F:hydrolase activity"/>
    <property type="evidence" value="ECO:0007669"/>
    <property type="project" value="UniProtKB-KW"/>
</dbReference>
<keyword evidence="2" id="KW-0547">Nucleotide-binding</keyword>
<keyword evidence="3" id="KW-0378">Hydrolase</keyword>
<dbReference type="GeneID" id="91489224"/>
<feature type="compositionally biased region" description="Low complexity" evidence="5">
    <location>
        <begin position="216"/>
        <end position="227"/>
    </location>
</feature>